<dbReference type="PROSITE" id="PS50245">
    <property type="entry name" value="CAP_GLY_2"/>
    <property type="match status" value="1"/>
</dbReference>
<dbReference type="SUPFAM" id="SSF74924">
    <property type="entry name" value="Cap-Gly domain"/>
    <property type="match status" value="1"/>
</dbReference>
<evidence type="ECO:0000313" key="3">
    <source>
        <dbReference type="Proteomes" id="UP000288216"/>
    </source>
</evidence>
<protein>
    <recommendedName>
        <fullName evidence="1">CAP-Gly domain-containing protein</fullName>
    </recommendedName>
</protein>
<feature type="domain" description="CAP-Gly" evidence="1">
    <location>
        <begin position="258"/>
        <end position="301"/>
    </location>
</feature>
<comment type="caution">
    <text evidence="2">The sequence shown here is derived from an EMBL/GenBank/DDBJ whole genome shotgun (WGS) entry which is preliminary data.</text>
</comment>
<name>A0A401PXZ0_SCYTO</name>
<evidence type="ECO:0000313" key="2">
    <source>
        <dbReference type="EMBL" id="GCB78005.1"/>
    </source>
</evidence>
<proteinExistence type="predicted"/>
<organism evidence="2 3">
    <name type="scientific">Scyliorhinus torazame</name>
    <name type="common">Cloudy catshark</name>
    <name type="synonym">Catulus torazame</name>
    <dbReference type="NCBI Taxonomy" id="75743"/>
    <lineage>
        <taxon>Eukaryota</taxon>
        <taxon>Metazoa</taxon>
        <taxon>Chordata</taxon>
        <taxon>Craniata</taxon>
        <taxon>Vertebrata</taxon>
        <taxon>Chondrichthyes</taxon>
        <taxon>Elasmobranchii</taxon>
        <taxon>Galeomorphii</taxon>
        <taxon>Galeoidea</taxon>
        <taxon>Carcharhiniformes</taxon>
        <taxon>Scyliorhinidae</taxon>
        <taxon>Scyliorhinus</taxon>
    </lineage>
</organism>
<dbReference type="SMART" id="SM01052">
    <property type="entry name" value="CAP_GLY"/>
    <property type="match status" value="1"/>
</dbReference>
<gene>
    <name evidence="2" type="ORF">scyTo_0015750</name>
</gene>
<dbReference type="InterPro" id="IPR000938">
    <property type="entry name" value="CAP-Gly_domain"/>
</dbReference>
<dbReference type="InterPro" id="IPR036859">
    <property type="entry name" value="CAP-Gly_dom_sf"/>
</dbReference>
<evidence type="ECO:0000259" key="1">
    <source>
        <dbReference type="PROSITE" id="PS50245"/>
    </source>
</evidence>
<keyword evidence="3" id="KW-1185">Reference proteome</keyword>
<dbReference type="STRING" id="75743.A0A401PXZ0"/>
<dbReference type="Pfam" id="PF01302">
    <property type="entry name" value="CAP_GLY"/>
    <property type="match status" value="1"/>
</dbReference>
<dbReference type="Gene3D" id="2.30.30.190">
    <property type="entry name" value="CAP Gly-rich-like domain"/>
    <property type="match status" value="1"/>
</dbReference>
<dbReference type="EMBL" id="BFAA01009086">
    <property type="protein sequence ID" value="GCB78005.1"/>
    <property type="molecule type" value="Genomic_DNA"/>
</dbReference>
<dbReference type="OMA" id="HYITAMP"/>
<dbReference type="AlphaFoldDB" id="A0A401PXZ0"/>
<dbReference type="OrthoDB" id="2130750at2759"/>
<accession>A0A401PXZ0</accession>
<dbReference type="Proteomes" id="UP000288216">
    <property type="component" value="Unassembled WGS sequence"/>
</dbReference>
<reference evidence="2 3" key="1">
    <citation type="journal article" date="2018" name="Nat. Ecol. Evol.">
        <title>Shark genomes provide insights into elasmobranch evolution and the origin of vertebrates.</title>
        <authorList>
            <person name="Hara Y"/>
            <person name="Yamaguchi K"/>
            <person name="Onimaru K"/>
            <person name="Kadota M"/>
            <person name="Koyanagi M"/>
            <person name="Keeley SD"/>
            <person name="Tatsumi K"/>
            <person name="Tanaka K"/>
            <person name="Motone F"/>
            <person name="Kageyama Y"/>
            <person name="Nozu R"/>
            <person name="Adachi N"/>
            <person name="Nishimura O"/>
            <person name="Nakagawa R"/>
            <person name="Tanegashima C"/>
            <person name="Kiyatake I"/>
            <person name="Matsumoto R"/>
            <person name="Murakumo K"/>
            <person name="Nishida K"/>
            <person name="Terakita A"/>
            <person name="Kuratani S"/>
            <person name="Sato K"/>
            <person name="Hyodo S Kuraku.S."/>
        </authorList>
    </citation>
    <scope>NUCLEOTIDE SEQUENCE [LARGE SCALE GENOMIC DNA]</scope>
</reference>
<sequence>MKVEFPEAAPSVATRQLCASFTVPSESQHEQTDGMTLDFLSLQEESKESRKRIVRIENDIRCIRSELAKLQTEWEYRQHHLLTEWSDCTEQIWDECSEQTVERKDLEHPLKDKMRKMVIQAQHVTCRQRKDCTMRDEVDRPCSEQVTQPDFLSPFDESDQAEMVLCENEPFIKHYITAMPLHSFPRGPTSLTSSVAIYSNSRPGLSVSLPYRFKADLGSNRPLKAYAPRSILDVQIGHRVKVILPSGKIGAGVVKYVGGLPRVLEICFGVELDFPENGLRNGMFAGNYYFYCKPSQGVFVNFSKVLMILK</sequence>